<dbReference type="EMBL" id="KV918787">
    <property type="protein sequence ID" value="OSX79719.1"/>
    <property type="molecule type" value="Genomic_DNA"/>
</dbReference>
<feature type="compositionally biased region" description="Basic residues" evidence="1">
    <location>
        <begin position="1"/>
        <end position="14"/>
    </location>
</feature>
<proteinExistence type="predicted"/>
<feature type="region of interest" description="Disordered" evidence="1">
    <location>
        <begin position="133"/>
        <end position="268"/>
    </location>
</feature>
<sequence length="268" mass="29860">MRHTPRPRREHSRRWSLSVSPPHLRRPWRTRHHRCHPCRPPSSTPPCASMSLCTRSTWRRRWPRRRRRRHPSSVLPSCCCRQSRAPRGCSALPPPPRPPIARARAGRAPTPTAALTSCRPAAGLRTTCLRGNCSSPAPEETARPLPSPRVGGCSAPPPFGKRFRCRGVWPPRGSAALPPSTPPRRRSHHRSDHLGPQSCRRASSAALACSCTPRRRQRLRPSSTRGQRRPAPPARAPPPWPPPSPVSSAGMAPRRCRGRTSRCSPRPL</sequence>
<keyword evidence="3" id="KW-1185">Reference proteome</keyword>
<feature type="compositionally biased region" description="Pro residues" evidence="1">
    <location>
        <begin position="230"/>
        <end position="245"/>
    </location>
</feature>
<protein>
    <submittedName>
        <fullName evidence="2">Uncharacterized protein</fullName>
    </submittedName>
</protein>
<gene>
    <name evidence="2" type="ORF">BU14_0072s0077</name>
</gene>
<evidence type="ECO:0000256" key="1">
    <source>
        <dbReference type="SAM" id="MobiDB-lite"/>
    </source>
</evidence>
<feature type="region of interest" description="Disordered" evidence="1">
    <location>
        <begin position="1"/>
        <end position="23"/>
    </location>
</feature>
<dbReference type="AlphaFoldDB" id="A0A1X6PFU2"/>
<organism evidence="2 3">
    <name type="scientific">Porphyra umbilicalis</name>
    <name type="common">Purple laver</name>
    <name type="synonym">Red alga</name>
    <dbReference type="NCBI Taxonomy" id="2786"/>
    <lineage>
        <taxon>Eukaryota</taxon>
        <taxon>Rhodophyta</taxon>
        <taxon>Bangiophyceae</taxon>
        <taxon>Bangiales</taxon>
        <taxon>Bangiaceae</taxon>
        <taxon>Porphyra</taxon>
    </lineage>
</organism>
<name>A0A1X6PFU2_PORUM</name>
<evidence type="ECO:0000313" key="2">
    <source>
        <dbReference type="EMBL" id="OSX79719.1"/>
    </source>
</evidence>
<evidence type="ECO:0000313" key="3">
    <source>
        <dbReference type="Proteomes" id="UP000218209"/>
    </source>
</evidence>
<dbReference type="Proteomes" id="UP000218209">
    <property type="component" value="Unassembled WGS sequence"/>
</dbReference>
<reference evidence="2 3" key="1">
    <citation type="submission" date="2017-03" db="EMBL/GenBank/DDBJ databases">
        <title>WGS assembly of Porphyra umbilicalis.</title>
        <authorList>
            <person name="Brawley S.H."/>
            <person name="Blouin N.A."/>
            <person name="Ficko-Blean E."/>
            <person name="Wheeler G.L."/>
            <person name="Lohr M."/>
            <person name="Goodson H.V."/>
            <person name="Jenkins J.W."/>
            <person name="Blaby-Haas C.E."/>
            <person name="Helliwell K.E."/>
            <person name="Chan C."/>
            <person name="Marriage T."/>
            <person name="Bhattacharya D."/>
            <person name="Klein A.S."/>
            <person name="Badis Y."/>
            <person name="Brodie J."/>
            <person name="Cao Y."/>
            <person name="Collen J."/>
            <person name="Dittami S.M."/>
            <person name="Gachon C.M."/>
            <person name="Green B.R."/>
            <person name="Karpowicz S."/>
            <person name="Kim J.W."/>
            <person name="Kudahl U."/>
            <person name="Lin S."/>
            <person name="Michel G."/>
            <person name="Mittag M."/>
            <person name="Olson B.J."/>
            <person name="Pangilinan J."/>
            <person name="Peng Y."/>
            <person name="Qiu H."/>
            <person name="Shu S."/>
            <person name="Singer J.T."/>
            <person name="Smith A.G."/>
            <person name="Sprecher B.N."/>
            <person name="Wagner V."/>
            <person name="Wang W."/>
            <person name="Wang Z.-Y."/>
            <person name="Yan J."/>
            <person name="Yarish C."/>
            <person name="Zoeuner-Riek S."/>
            <person name="Zhuang Y."/>
            <person name="Zou Y."/>
            <person name="Lindquist E.A."/>
            <person name="Grimwood J."/>
            <person name="Barry K."/>
            <person name="Rokhsar D.S."/>
            <person name="Schmutz J."/>
            <person name="Stiller J.W."/>
            <person name="Grossman A.R."/>
            <person name="Prochnik S.E."/>
        </authorList>
    </citation>
    <scope>NUCLEOTIDE SEQUENCE [LARGE SCALE GENOMIC DNA]</scope>
    <source>
        <strain evidence="2">4086291</strain>
    </source>
</reference>
<feature type="compositionally biased region" description="Low complexity" evidence="1">
    <location>
        <begin position="198"/>
        <end position="212"/>
    </location>
</feature>
<accession>A0A1X6PFU2</accession>